<dbReference type="Proteomes" id="UP000319499">
    <property type="component" value="Unassembled WGS sequence"/>
</dbReference>
<evidence type="ECO:0000256" key="2">
    <source>
        <dbReference type="ARBA" id="ARBA00022617"/>
    </source>
</evidence>
<keyword evidence="3 6" id="KW-0479">Metal-binding</keyword>
<evidence type="ECO:0000313" key="9">
    <source>
        <dbReference type="Proteomes" id="UP000319499"/>
    </source>
</evidence>
<dbReference type="EMBL" id="SELH01000011">
    <property type="protein sequence ID" value="TWP30608.1"/>
    <property type="molecule type" value="Genomic_DNA"/>
</dbReference>
<dbReference type="OrthoDB" id="9814063at2"/>
<keyword evidence="4" id="KW-0249">Electron transport</keyword>
<evidence type="ECO:0000256" key="5">
    <source>
        <dbReference type="ARBA" id="ARBA00023004"/>
    </source>
</evidence>
<evidence type="ECO:0000256" key="6">
    <source>
        <dbReference type="PIRSR" id="PIRSR602324-1"/>
    </source>
</evidence>
<evidence type="ECO:0000256" key="1">
    <source>
        <dbReference type="ARBA" id="ARBA00022448"/>
    </source>
</evidence>
<name>A0A563DK38_9FLAO</name>
<comment type="PTM">
    <text evidence="6">Binds 1 heme c group covalently per subunit.</text>
</comment>
<proteinExistence type="predicted"/>
<feature type="binding site" description="covalent" evidence="6">
    <location>
        <position position="105"/>
    </location>
    <ligand>
        <name>heme c</name>
        <dbReference type="ChEBI" id="CHEBI:61717"/>
    </ligand>
</feature>
<dbReference type="Pfam" id="PF00034">
    <property type="entry name" value="Cytochrom_C"/>
    <property type="match status" value="1"/>
</dbReference>
<feature type="binding site" description="covalent" evidence="6">
    <location>
        <position position="58"/>
    </location>
    <ligand>
        <name>heme c</name>
        <dbReference type="ChEBI" id="CHEBI:61717"/>
    </ligand>
</feature>
<keyword evidence="1" id="KW-0813">Transport</keyword>
<reference evidence="8 9" key="1">
    <citation type="submission" date="2019-02" db="EMBL/GenBank/DDBJ databases">
        <title>Apibacter muscae sp. nov.: a novel member of the house fly microbiota.</title>
        <authorList>
            <person name="Park R."/>
        </authorList>
    </citation>
    <scope>NUCLEOTIDE SEQUENCE [LARGE SCALE GENOMIC DNA]</scope>
    <source>
        <strain evidence="8 9">AL1</strain>
    </source>
</reference>
<accession>A0A563DK38</accession>
<dbReference type="PROSITE" id="PS51007">
    <property type="entry name" value="CYTC"/>
    <property type="match status" value="1"/>
</dbReference>
<gene>
    <name evidence="8" type="ORF">ETU09_01000</name>
</gene>
<feature type="binding site" description="covalent" evidence="6">
    <location>
        <position position="62"/>
    </location>
    <ligand>
        <name>heme c</name>
        <dbReference type="ChEBI" id="CHEBI:61717"/>
    </ligand>
</feature>
<dbReference type="SUPFAM" id="SSF46626">
    <property type="entry name" value="Cytochrome c"/>
    <property type="match status" value="1"/>
</dbReference>
<feature type="domain" description="Cytochrome c" evidence="7">
    <location>
        <begin position="44"/>
        <end position="127"/>
    </location>
</feature>
<dbReference type="RefSeq" id="WP_146261194.1">
    <property type="nucleotide sequence ID" value="NZ_SELG01000024.1"/>
</dbReference>
<dbReference type="Gene3D" id="1.10.760.10">
    <property type="entry name" value="Cytochrome c-like domain"/>
    <property type="match status" value="1"/>
</dbReference>
<comment type="caution">
    <text evidence="8">The sequence shown here is derived from an EMBL/GenBank/DDBJ whole genome shotgun (WGS) entry which is preliminary data.</text>
</comment>
<evidence type="ECO:0000313" key="8">
    <source>
        <dbReference type="EMBL" id="TWP30608.1"/>
    </source>
</evidence>
<dbReference type="GO" id="GO:0020037">
    <property type="term" value="F:heme binding"/>
    <property type="evidence" value="ECO:0007669"/>
    <property type="project" value="InterPro"/>
</dbReference>
<dbReference type="AlphaFoldDB" id="A0A563DK38"/>
<dbReference type="PROSITE" id="PS51257">
    <property type="entry name" value="PROKAR_LIPOPROTEIN"/>
    <property type="match status" value="1"/>
</dbReference>
<dbReference type="InterPro" id="IPR002324">
    <property type="entry name" value="Cyt_c_ID"/>
</dbReference>
<keyword evidence="2 6" id="KW-0349">Heme</keyword>
<evidence type="ECO:0000259" key="7">
    <source>
        <dbReference type="PROSITE" id="PS51007"/>
    </source>
</evidence>
<dbReference type="InterPro" id="IPR036909">
    <property type="entry name" value="Cyt_c-like_dom_sf"/>
</dbReference>
<organism evidence="8 9">
    <name type="scientific">Apibacter muscae</name>
    <dbReference type="NCBI Taxonomy" id="2509004"/>
    <lineage>
        <taxon>Bacteria</taxon>
        <taxon>Pseudomonadati</taxon>
        <taxon>Bacteroidota</taxon>
        <taxon>Flavobacteriia</taxon>
        <taxon>Flavobacteriales</taxon>
        <taxon>Weeksellaceae</taxon>
        <taxon>Apibacter</taxon>
    </lineage>
</organism>
<dbReference type="GO" id="GO:0005506">
    <property type="term" value="F:iron ion binding"/>
    <property type="evidence" value="ECO:0007669"/>
    <property type="project" value="InterPro"/>
</dbReference>
<sequence>MKKVLIVIFNVLLMVSCSNDEESKILTSSSSQVNHEVKAVENTPPEHKGKLAIENSDCLSCHKENAKLIGPSFKEIADRYSNKDIDVLSDRIINGGKGNWGDIPMQEHPNLSKEEAKIMIEYILSLKKI</sequence>
<keyword evidence="9" id="KW-1185">Reference proteome</keyword>
<evidence type="ECO:0000256" key="3">
    <source>
        <dbReference type="ARBA" id="ARBA00022723"/>
    </source>
</evidence>
<dbReference type="InterPro" id="IPR009056">
    <property type="entry name" value="Cyt_c-like_dom"/>
</dbReference>
<keyword evidence="5 6" id="KW-0408">Iron</keyword>
<dbReference type="PRINTS" id="PR00606">
    <property type="entry name" value="CYTCHROMECID"/>
</dbReference>
<evidence type="ECO:0000256" key="4">
    <source>
        <dbReference type="ARBA" id="ARBA00022982"/>
    </source>
</evidence>
<dbReference type="GO" id="GO:0009055">
    <property type="term" value="F:electron transfer activity"/>
    <property type="evidence" value="ECO:0007669"/>
    <property type="project" value="InterPro"/>
</dbReference>
<protein>
    <submittedName>
        <fullName evidence="8">C-type cytochrome</fullName>
    </submittedName>
</protein>